<evidence type="ECO:0000313" key="2">
    <source>
        <dbReference type="Proteomes" id="UP000265520"/>
    </source>
</evidence>
<protein>
    <submittedName>
        <fullName evidence="1">Uncharacterized protein</fullName>
    </submittedName>
</protein>
<dbReference type="AlphaFoldDB" id="A0A392PQA1"/>
<dbReference type="Proteomes" id="UP000265520">
    <property type="component" value="Unassembled WGS sequence"/>
</dbReference>
<comment type="caution">
    <text evidence="1">The sequence shown here is derived from an EMBL/GenBank/DDBJ whole genome shotgun (WGS) entry which is preliminary data.</text>
</comment>
<sequence>MGQETQPALSSPSSLAPPHFILEVCNLILAVGNCRLVA</sequence>
<accession>A0A392PQA1</accession>
<evidence type="ECO:0000313" key="1">
    <source>
        <dbReference type="EMBL" id="MCI13659.1"/>
    </source>
</evidence>
<organism evidence="1 2">
    <name type="scientific">Trifolium medium</name>
    <dbReference type="NCBI Taxonomy" id="97028"/>
    <lineage>
        <taxon>Eukaryota</taxon>
        <taxon>Viridiplantae</taxon>
        <taxon>Streptophyta</taxon>
        <taxon>Embryophyta</taxon>
        <taxon>Tracheophyta</taxon>
        <taxon>Spermatophyta</taxon>
        <taxon>Magnoliopsida</taxon>
        <taxon>eudicotyledons</taxon>
        <taxon>Gunneridae</taxon>
        <taxon>Pentapetalae</taxon>
        <taxon>rosids</taxon>
        <taxon>fabids</taxon>
        <taxon>Fabales</taxon>
        <taxon>Fabaceae</taxon>
        <taxon>Papilionoideae</taxon>
        <taxon>50 kb inversion clade</taxon>
        <taxon>NPAAA clade</taxon>
        <taxon>Hologalegina</taxon>
        <taxon>IRL clade</taxon>
        <taxon>Trifolieae</taxon>
        <taxon>Trifolium</taxon>
    </lineage>
</organism>
<dbReference type="EMBL" id="LXQA010089108">
    <property type="protein sequence ID" value="MCI13659.1"/>
    <property type="molecule type" value="Genomic_DNA"/>
</dbReference>
<keyword evidence="2" id="KW-1185">Reference proteome</keyword>
<name>A0A392PQA1_9FABA</name>
<proteinExistence type="predicted"/>
<reference evidence="1 2" key="1">
    <citation type="journal article" date="2018" name="Front. Plant Sci.">
        <title>Red Clover (Trifolium pratense) and Zigzag Clover (T. medium) - A Picture of Genomic Similarities and Differences.</title>
        <authorList>
            <person name="Dluhosova J."/>
            <person name="Istvanek J."/>
            <person name="Nedelnik J."/>
            <person name="Repkova J."/>
        </authorList>
    </citation>
    <scope>NUCLEOTIDE SEQUENCE [LARGE SCALE GENOMIC DNA]</scope>
    <source>
        <strain evidence="2">cv. 10/8</strain>
        <tissue evidence="1">Leaf</tissue>
    </source>
</reference>